<organism evidence="3 4">
    <name type="scientific">Paraburkholderia haematera</name>
    <dbReference type="NCBI Taxonomy" id="2793077"/>
    <lineage>
        <taxon>Bacteria</taxon>
        <taxon>Pseudomonadati</taxon>
        <taxon>Pseudomonadota</taxon>
        <taxon>Betaproteobacteria</taxon>
        <taxon>Burkholderiales</taxon>
        <taxon>Burkholderiaceae</taxon>
        <taxon>Paraburkholderia</taxon>
    </lineage>
</organism>
<accession>A0ABM8QJK9</accession>
<dbReference type="EMBL" id="CAJNBK010000001">
    <property type="protein sequence ID" value="CAE6700399.1"/>
    <property type="molecule type" value="Genomic_DNA"/>
</dbReference>
<dbReference type="Pfam" id="PF01522">
    <property type="entry name" value="Polysacc_deac_1"/>
    <property type="match status" value="1"/>
</dbReference>
<feature type="domain" description="NodB homology" evidence="2">
    <location>
        <begin position="58"/>
        <end position="193"/>
    </location>
</feature>
<evidence type="ECO:0000259" key="2">
    <source>
        <dbReference type="Pfam" id="PF01522"/>
    </source>
</evidence>
<dbReference type="InterPro" id="IPR002509">
    <property type="entry name" value="NODB_dom"/>
</dbReference>
<comment type="caution">
    <text evidence="3">The sequence shown here is derived from an EMBL/GenBank/DDBJ whole genome shotgun (WGS) entry which is preliminary data.</text>
</comment>
<dbReference type="PANTHER" id="PTHR34216:SF13">
    <property type="entry name" value="XYLANASE_CHITIN DEACETYLASE"/>
    <property type="match status" value="1"/>
</dbReference>
<dbReference type="Gene3D" id="3.20.20.370">
    <property type="entry name" value="Glycoside hydrolase/deacetylase"/>
    <property type="match status" value="1"/>
</dbReference>
<dbReference type="CDD" id="cd10969">
    <property type="entry name" value="CE4_Ecf1_like_5s"/>
    <property type="match status" value="1"/>
</dbReference>
<name>A0ABM8QJK9_9BURK</name>
<dbReference type="InterPro" id="IPR011330">
    <property type="entry name" value="Glyco_hydro/deAcase_b/a-brl"/>
</dbReference>
<reference evidence="3 4" key="1">
    <citation type="submission" date="2021-02" db="EMBL/GenBank/DDBJ databases">
        <authorList>
            <person name="Vanwijnsberghe S."/>
        </authorList>
    </citation>
    <scope>NUCLEOTIDE SEQUENCE [LARGE SCALE GENOMIC DNA]</scope>
    <source>
        <strain evidence="3 4">LMG 31837</strain>
    </source>
</reference>
<dbReference type="Proteomes" id="UP000672526">
    <property type="component" value="Unassembled WGS sequence"/>
</dbReference>
<evidence type="ECO:0000313" key="3">
    <source>
        <dbReference type="EMBL" id="CAE6700399.1"/>
    </source>
</evidence>
<sequence>MESYARSVPVVMYHHVSPSPGELSITPEHFESQMRWLARNGYVTLTADEFACFLHGGAMPEKSILLTFDDGYLDNYVHAHPCLARYGLNAIMFLVTGRVHDGPARSFLSRAASAERSHAECERLVQIGQADDVTVRWSEIDVMRAAGTFEFHSHTHSHRRWGQLCTDPDSKIHRIRTDIETSKRILTEKMGGHQSICAGQKAITTMTISMLPEWLGSSTSTQRATLNATFRVATRARFIAWRITARMESG</sequence>
<proteinExistence type="predicted"/>
<dbReference type="SUPFAM" id="SSF88713">
    <property type="entry name" value="Glycoside hydrolase/deacetylase"/>
    <property type="match status" value="1"/>
</dbReference>
<evidence type="ECO:0000313" key="4">
    <source>
        <dbReference type="Proteomes" id="UP000672526"/>
    </source>
</evidence>
<dbReference type="InterPro" id="IPR051398">
    <property type="entry name" value="Polysacch_Deacetylase"/>
</dbReference>
<gene>
    <name evidence="3" type="ORF">R69888_00711</name>
</gene>
<keyword evidence="4" id="KW-1185">Reference proteome</keyword>
<evidence type="ECO:0000256" key="1">
    <source>
        <dbReference type="ARBA" id="ARBA00022729"/>
    </source>
</evidence>
<protein>
    <recommendedName>
        <fullName evidence="2">NodB homology domain-containing protein</fullName>
    </recommendedName>
</protein>
<keyword evidence="1" id="KW-0732">Signal</keyword>
<dbReference type="PANTHER" id="PTHR34216">
    <property type="match status" value="1"/>
</dbReference>